<evidence type="ECO:0008006" key="4">
    <source>
        <dbReference type="Google" id="ProtNLM"/>
    </source>
</evidence>
<feature type="transmembrane region" description="Helical" evidence="1">
    <location>
        <begin position="106"/>
        <end position="131"/>
    </location>
</feature>
<accession>A0A2U9PZW5</accession>
<evidence type="ECO:0000256" key="1">
    <source>
        <dbReference type="SAM" id="Phobius"/>
    </source>
</evidence>
<protein>
    <recommendedName>
        <fullName evidence="4">DUF998 domain-containing protein</fullName>
    </recommendedName>
</protein>
<keyword evidence="1" id="KW-0472">Membrane</keyword>
<name>A0A2U9PZW5_MYCSE</name>
<dbReference type="AlphaFoldDB" id="A0A2U9PZW5"/>
<gene>
    <name evidence="2" type="ORF">D806_064090</name>
</gene>
<feature type="transmembrane region" description="Helical" evidence="1">
    <location>
        <begin position="182"/>
        <end position="203"/>
    </location>
</feature>
<reference evidence="2 3" key="1">
    <citation type="journal article" date="2013" name="Genome Announc.">
        <title>Draft genome sequence of MKD8, a conjugal recipient Mycobacterium smegmatis strain.</title>
        <authorList>
            <person name="Gray T.A."/>
            <person name="Palumbo M.J."/>
            <person name="Derbyshire K.M."/>
        </authorList>
    </citation>
    <scope>NUCLEOTIDE SEQUENCE [LARGE SCALE GENOMIC DNA]</scope>
    <source>
        <strain evidence="2 3">MKD8</strain>
    </source>
</reference>
<dbReference type="Proteomes" id="UP000011200">
    <property type="component" value="Chromosome"/>
</dbReference>
<feature type="transmembrane region" description="Helical" evidence="1">
    <location>
        <begin position="151"/>
        <end position="173"/>
    </location>
</feature>
<feature type="transmembrane region" description="Helical" evidence="1">
    <location>
        <begin position="71"/>
        <end position="94"/>
    </location>
</feature>
<feature type="transmembrane region" description="Helical" evidence="1">
    <location>
        <begin position="215"/>
        <end position="234"/>
    </location>
</feature>
<dbReference type="RefSeq" id="WP_003897943.1">
    <property type="nucleotide sequence ID" value="NZ_CP027541.1"/>
</dbReference>
<reference evidence="3" key="2">
    <citation type="submission" date="2018-03" db="EMBL/GenBank/DDBJ databases">
        <authorList>
            <person name="Derbyshire K."/>
            <person name="Gray T.A."/>
            <person name="Champion M."/>
        </authorList>
    </citation>
    <scope>NUCLEOTIDE SEQUENCE [LARGE SCALE GENOMIC DNA]</scope>
    <source>
        <strain evidence="3">MKD8</strain>
    </source>
</reference>
<proteinExistence type="predicted"/>
<sequence length="249" mass="27426">MSTLTPEHPVGAEVKPRRGKPDVVLMTWFFPAWYAVFGVIICLMARVTPPPRPDVTDADKVAFFVENGTTIRIGFCLLLILLGGAALTNGLVAYHVKRMSVGSVFAYAYIGGMGVGALPGFLLVAVCFLTATFRADRNPEQVSLLYDLGMLSYNGSLGCFSAAYLVLALAILYDRNEIFPKWFAYVSIWQIITEVIATQMFLFHAGPFAWNGSLAFWWAVVVFCVWLTALIVILKQAAERQALDEPALD</sequence>
<keyword evidence="1" id="KW-0812">Transmembrane</keyword>
<dbReference type="EMBL" id="CP027541">
    <property type="protein sequence ID" value="AWT57342.1"/>
    <property type="molecule type" value="Genomic_DNA"/>
</dbReference>
<organism evidence="2 3">
    <name type="scientific">Mycolicibacterium smegmatis (strain MKD8)</name>
    <name type="common">Mycobacterium smegmatis</name>
    <dbReference type="NCBI Taxonomy" id="1214915"/>
    <lineage>
        <taxon>Bacteria</taxon>
        <taxon>Bacillati</taxon>
        <taxon>Actinomycetota</taxon>
        <taxon>Actinomycetes</taxon>
        <taxon>Mycobacteriales</taxon>
        <taxon>Mycobacteriaceae</taxon>
        <taxon>Mycolicibacterium</taxon>
    </lineage>
</organism>
<feature type="transmembrane region" description="Helical" evidence="1">
    <location>
        <begin position="23"/>
        <end position="47"/>
    </location>
</feature>
<keyword evidence="1" id="KW-1133">Transmembrane helix</keyword>
<evidence type="ECO:0000313" key="2">
    <source>
        <dbReference type="EMBL" id="AWT57342.1"/>
    </source>
</evidence>
<dbReference type="GeneID" id="93461120"/>
<evidence type="ECO:0000313" key="3">
    <source>
        <dbReference type="Proteomes" id="UP000011200"/>
    </source>
</evidence>